<evidence type="ECO:0000313" key="6">
    <source>
        <dbReference type="EMBL" id="OQE20352.1"/>
    </source>
</evidence>
<feature type="domain" description="Aldehyde dehydrogenase" evidence="5">
    <location>
        <begin position="36"/>
        <end position="469"/>
    </location>
</feature>
<dbReference type="STRING" id="303698.A0A1V6T295"/>
<dbReference type="InterPro" id="IPR016163">
    <property type="entry name" value="Ald_DH_C"/>
</dbReference>
<dbReference type="OrthoDB" id="310895at2759"/>
<sequence length="473" mass="51841">MLLITLTNTFSVTRKQKEVMDFTTFHNIIAGQRRSSSTEYSGTSPITGSLLWSAPVATSEDVDDAVAAARLAFPSWAARSYKERTQLLNQFADRYLEHSGQFIELLKSETGRDTQASAIEVLWAANWLRYPAQYEIPEKSHEDDEKFVTIKYEPLGIIAAICPWNFPLMLAIGKIAQAVATGNCIIVKPSPFTPYSALKLVELAQEIFPASVIQVLGGNDQLGPSLVNHPRINKISFTGSASSGKKVMRAAGNNVAIIFDDVDVQKTALQTAQALWFNAGQVCLNARRLYIHESIYESFVEALVTATNEISTDLASNVGPIQNDMQFQMIKRCVEECRNKGYRLSTGELEHQSAAGLLFHPVIIDNPPNDASVVQDEHFGPVVSCKPFSSLENVVELANDTLGGLDAIIWSKDVKLAESIADRLEVGTVFINGPPKPDPFVPFGGHKQSGTGVEYGLEGVLGCCQIKAIQRYK</sequence>
<comment type="catalytic activity">
    <reaction evidence="4">
        <text>an aldehyde + NAD(+) + H2O = a carboxylate + NADH + 2 H(+)</text>
        <dbReference type="Rhea" id="RHEA:16185"/>
        <dbReference type="ChEBI" id="CHEBI:15377"/>
        <dbReference type="ChEBI" id="CHEBI:15378"/>
        <dbReference type="ChEBI" id="CHEBI:17478"/>
        <dbReference type="ChEBI" id="CHEBI:29067"/>
        <dbReference type="ChEBI" id="CHEBI:57540"/>
        <dbReference type="ChEBI" id="CHEBI:57945"/>
        <dbReference type="EC" id="1.2.1.3"/>
    </reaction>
</comment>
<dbReference type="EMBL" id="MLKD01000013">
    <property type="protein sequence ID" value="OQE20352.1"/>
    <property type="molecule type" value="Genomic_DNA"/>
</dbReference>
<dbReference type="SUPFAM" id="SSF53720">
    <property type="entry name" value="ALDH-like"/>
    <property type="match status" value="1"/>
</dbReference>
<protein>
    <recommendedName>
        <fullName evidence="3">aldehyde dehydrogenase (NAD(+))</fullName>
        <ecNumber evidence="3">1.2.1.3</ecNumber>
    </recommendedName>
</protein>
<dbReference type="Pfam" id="PF00171">
    <property type="entry name" value="Aldedh"/>
    <property type="match status" value="1"/>
</dbReference>
<evidence type="ECO:0000256" key="1">
    <source>
        <dbReference type="ARBA" id="ARBA00009986"/>
    </source>
</evidence>
<evidence type="ECO:0000256" key="4">
    <source>
        <dbReference type="ARBA" id="ARBA00049194"/>
    </source>
</evidence>
<reference evidence="7" key="1">
    <citation type="journal article" date="2017" name="Nat. Microbiol.">
        <title>Global analysis of biosynthetic gene clusters reveals vast potential of secondary metabolite production in Penicillium species.</title>
        <authorList>
            <person name="Nielsen J.C."/>
            <person name="Grijseels S."/>
            <person name="Prigent S."/>
            <person name="Ji B."/>
            <person name="Dainat J."/>
            <person name="Nielsen K.F."/>
            <person name="Frisvad J.C."/>
            <person name="Workman M."/>
            <person name="Nielsen J."/>
        </authorList>
    </citation>
    <scope>NUCLEOTIDE SEQUENCE [LARGE SCALE GENOMIC DNA]</scope>
    <source>
        <strain evidence="7">IBT 24891</strain>
    </source>
</reference>
<dbReference type="InterPro" id="IPR016161">
    <property type="entry name" value="Ald_DH/histidinol_DH"/>
</dbReference>
<dbReference type="GO" id="GO:0004029">
    <property type="term" value="F:aldehyde dehydrogenase (NAD+) activity"/>
    <property type="evidence" value="ECO:0007669"/>
    <property type="project" value="UniProtKB-EC"/>
</dbReference>
<name>A0A1V6T295_9EURO</name>
<accession>A0A1V6T295</accession>
<dbReference type="Proteomes" id="UP000191285">
    <property type="component" value="Unassembled WGS sequence"/>
</dbReference>
<dbReference type="InterPro" id="IPR016162">
    <property type="entry name" value="Ald_DH_N"/>
</dbReference>
<evidence type="ECO:0000313" key="7">
    <source>
        <dbReference type="Proteomes" id="UP000191285"/>
    </source>
</evidence>
<organism evidence="6 7">
    <name type="scientific">Penicillium steckii</name>
    <dbReference type="NCBI Taxonomy" id="303698"/>
    <lineage>
        <taxon>Eukaryota</taxon>
        <taxon>Fungi</taxon>
        <taxon>Dikarya</taxon>
        <taxon>Ascomycota</taxon>
        <taxon>Pezizomycotina</taxon>
        <taxon>Eurotiomycetes</taxon>
        <taxon>Eurotiomycetidae</taxon>
        <taxon>Eurotiales</taxon>
        <taxon>Aspergillaceae</taxon>
        <taxon>Penicillium</taxon>
    </lineage>
</organism>
<gene>
    <name evidence="6" type="ORF">PENSTE_c013G04055</name>
</gene>
<evidence type="ECO:0000256" key="3">
    <source>
        <dbReference type="ARBA" id="ARBA00024226"/>
    </source>
</evidence>
<dbReference type="Gene3D" id="3.40.605.10">
    <property type="entry name" value="Aldehyde Dehydrogenase, Chain A, domain 1"/>
    <property type="match status" value="1"/>
</dbReference>
<evidence type="ECO:0000259" key="5">
    <source>
        <dbReference type="Pfam" id="PF00171"/>
    </source>
</evidence>
<dbReference type="InterPro" id="IPR015590">
    <property type="entry name" value="Aldehyde_DH_dom"/>
</dbReference>
<keyword evidence="2" id="KW-0560">Oxidoreductase</keyword>
<comment type="caution">
    <text evidence="6">The sequence shown here is derived from an EMBL/GenBank/DDBJ whole genome shotgun (WGS) entry which is preliminary data.</text>
</comment>
<keyword evidence="7" id="KW-1185">Reference proteome</keyword>
<comment type="similarity">
    <text evidence="1">Belongs to the aldehyde dehydrogenase family.</text>
</comment>
<dbReference type="AlphaFoldDB" id="A0A1V6T295"/>
<dbReference type="Gene3D" id="3.40.309.10">
    <property type="entry name" value="Aldehyde Dehydrogenase, Chain A, domain 2"/>
    <property type="match status" value="1"/>
</dbReference>
<dbReference type="PANTHER" id="PTHR11699">
    <property type="entry name" value="ALDEHYDE DEHYDROGENASE-RELATED"/>
    <property type="match status" value="1"/>
</dbReference>
<proteinExistence type="inferred from homology"/>
<evidence type="ECO:0000256" key="2">
    <source>
        <dbReference type="ARBA" id="ARBA00023002"/>
    </source>
</evidence>
<dbReference type="EC" id="1.2.1.3" evidence="3"/>
<dbReference type="FunFam" id="3.40.605.10:FF:000007">
    <property type="entry name" value="NAD/NADP-dependent betaine aldehyde dehydrogenase"/>
    <property type="match status" value="1"/>
</dbReference>